<dbReference type="InterPro" id="IPR015424">
    <property type="entry name" value="PyrdxlP-dep_Trfase"/>
</dbReference>
<comment type="cofactor">
    <cofactor evidence="1">
        <name>pyridoxal 5'-phosphate</name>
        <dbReference type="ChEBI" id="CHEBI:597326"/>
    </cofactor>
</comment>
<keyword evidence="4" id="KW-0456">Lyase</keyword>
<dbReference type="InterPro" id="IPR015421">
    <property type="entry name" value="PyrdxlP-dep_Trfase_major"/>
</dbReference>
<dbReference type="RefSeq" id="WP_198738409.1">
    <property type="nucleotide sequence ID" value="NZ_JAEIOS010000011.1"/>
</dbReference>
<dbReference type="EC" id="4.4.1.13" evidence="2"/>
<dbReference type="SUPFAM" id="SSF53383">
    <property type="entry name" value="PLP-dependent transferases"/>
    <property type="match status" value="1"/>
</dbReference>
<accession>A0A934HYR9</accession>
<dbReference type="Pfam" id="PF00155">
    <property type="entry name" value="Aminotran_1_2"/>
    <property type="match status" value="1"/>
</dbReference>
<dbReference type="GO" id="GO:0008483">
    <property type="term" value="F:transaminase activity"/>
    <property type="evidence" value="ECO:0007669"/>
    <property type="project" value="UniProtKB-KW"/>
</dbReference>
<organism evidence="7 8">
    <name type="scientific">Corynebacterium meridianum</name>
    <dbReference type="NCBI Taxonomy" id="2765363"/>
    <lineage>
        <taxon>Bacteria</taxon>
        <taxon>Bacillati</taxon>
        <taxon>Actinomycetota</taxon>
        <taxon>Actinomycetes</taxon>
        <taxon>Mycobacteriales</taxon>
        <taxon>Corynebacteriaceae</taxon>
        <taxon>Corynebacterium</taxon>
    </lineage>
</organism>
<dbReference type="InterPro" id="IPR051798">
    <property type="entry name" value="Class-II_PLP-Dep_Aminotrans"/>
</dbReference>
<proteinExistence type="inferred from homology"/>
<dbReference type="Proteomes" id="UP000645966">
    <property type="component" value="Unassembled WGS sequence"/>
</dbReference>
<reference evidence="7" key="1">
    <citation type="submission" date="2020-12" db="EMBL/GenBank/DDBJ databases">
        <title>Genome public.</title>
        <authorList>
            <person name="Sun Q."/>
        </authorList>
    </citation>
    <scope>NUCLEOTIDE SEQUENCE</scope>
    <source>
        <strain evidence="7">CCM 8863</strain>
    </source>
</reference>
<dbReference type="EMBL" id="JAEIOS010000011">
    <property type="protein sequence ID" value="MBI8989428.1"/>
    <property type="molecule type" value="Genomic_DNA"/>
</dbReference>
<evidence type="ECO:0000259" key="6">
    <source>
        <dbReference type="Pfam" id="PF00155"/>
    </source>
</evidence>
<comment type="caution">
    <text evidence="7">The sequence shown here is derived from an EMBL/GenBank/DDBJ whole genome shotgun (WGS) entry which is preliminary data.</text>
</comment>
<evidence type="ECO:0000256" key="1">
    <source>
        <dbReference type="ARBA" id="ARBA00001933"/>
    </source>
</evidence>
<feature type="domain" description="Aminotransferase class I/classII large" evidence="6">
    <location>
        <begin position="23"/>
        <end position="367"/>
    </location>
</feature>
<evidence type="ECO:0000313" key="7">
    <source>
        <dbReference type="EMBL" id="MBI8989428.1"/>
    </source>
</evidence>
<name>A0A934HYR9_9CORY</name>
<protein>
    <recommendedName>
        <fullName evidence="2">cysteine-S-conjugate beta-lyase</fullName>
        <ecNumber evidence="2">4.4.1.13</ecNumber>
    </recommendedName>
</protein>
<dbReference type="Gene3D" id="3.90.1150.10">
    <property type="entry name" value="Aspartate Aminotransferase, domain 1"/>
    <property type="match status" value="1"/>
</dbReference>
<evidence type="ECO:0000256" key="5">
    <source>
        <dbReference type="ARBA" id="ARBA00037974"/>
    </source>
</evidence>
<keyword evidence="3" id="KW-0663">Pyridoxal phosphate</keyword>
<keyword evidence="7" id="KW-0808">Transferase</keyword>
<sequence length="375" mass="40883">MYFPSLDQLRERGTQKWTLHPDDVLPLWIAESDFGTCPEVKQAMADAVRREAFGYPPEPTALRSAMVSFYRSRYGVDLNPDGIFAIPDVVRGLELVINHFTRPGSPIIIPVPCYPPFLDLPVVTDREVVYVGAEGGLDPDEIEQAFAAGAGSLILCSPNNPLGYTFDANFLRALADTAARHDGRIIVDEIHSHLVYDGLHTMAATVSGTAAKTCITVTAASKAWNVAGLKCAQMIFTNPDDITTWNGLNHLLRSGYSTLGLVATEACYRADQAFLSEELDHLRSNRDWLAAELPARIPGLKTTVPEATYLMWLDFRDTAVPGEPAPWLLEHARIALNDGTTFGPGGAGHARLNFACSRETLAEAVDRMANACARA</sequence>
<evidence type="ECO:0000313" key="8">
    <source>
        <dbReference type="Proteomes" id="UP000645966"/>
    </source>
</evidence>
<dbReference type="InterPro" id="IPR004839">
    <property type="entry name" value="Aminotransferase_I/II_large"/>
</dbReference>
<dbReference type="PANTHER" id="PTHR43525:SF2">
    <property type="entry name" value="CYSTATHIONINE BETA-LYASE-RELATED"/>
    <property type="match status" value="1"/>
</dbReference>
<evidence type="ECO:0000256" key="2">
    <source>
        <dbReference type="ARBA" id="ARBA00012224"/>
    </source>
</evidence>
<evidence type="ECO:0000256" key="3">
    <source>
        <dbReference type="ARBA" id="ARBA00022898"/>
    </source>
</evidence>
<comment type="similarity">
    <text evidence="5">Belongs to the class-II pyridoxal-phosphate-dependent aminotransferase family. MalY/PatB cystathionine beta-lyase subfamily.</text>
</comment>
<dbReference type="AlphaFoldDB" id="A0A934HYR9"/>
<dbReference type="InterPro" id="IPR015422">
    <property type="entry name" value="PyrdxlP-dep_Trfase_small"/>
</dbReference>
<dbReference type="GO" id="GO:0030170">
    <property type="term" value="F:pyridoxal phosphate binding"/>
    <property type="evidence" value="ECO:0007669"/>
    <property type="project" value="InterPro"/>
</dbReference>
<dbReference type="PANTHER" id="PTHR43525">
    <property type="entry name" value="PROTEIN MALY"/>
    <property type="match status" value="1"/>
</dbReference>
<dbReference type="Gene3D" id="3.40.640.10">
    <property type="entry name" value="Type I PLP-dependent aspartate aminotransferase-like (Major domain)"/>
    <property type="match status" value="1"/>
</dbReference>
<evidence type="ECO:0000256" key="4">
    <source>
        <dbReference type="ARBA" id="ARBA00023239"/>
    </source>
</evidence>
<keyword evidence="7" id="KW-0032">Aminotransferase</keyword>
<dbReference type="GO" id="GO:0047804">
    <property type="term" value="F:cysteine-S-conjugate beta-lyase activity"/>
    <property type="evidence" value="ECO:0007669"/>
    <property type="project" value="UniProtKB-EC"/>
</dbReference>
<dbReference type="CDD" id="cd00609">
    <property type="entry name" value="AAT_like"/>
    <property type="match status" value="1"/>
</dbReference>
<gene>
    <name evidence="7" type="ORF">JDV75_06595</name>
</gene>
<keyword evidence="8" id="KW-1185">Reference proteome</keyword>